<dbReference type="RefSeq" id="WP_316700154.1">
    <property type="nucleotide sequence ID" value="NZ_CP136336.1"/>
</dbReference>
<protein>
    <submittedName>
        <fullName evidence="2">DUF1631 family protein</fullName>
    </submittedName>
</protein>
<keyword evidence="3" id="KW-1185">Reference proteome</keyword>
<evidence type="ECO:0000313" key="2">
    <source>
        <dbReference type="EMBL" id="WOB07494.1"/>
    </source>
</evidence>
<dbReference type="EMBL" id="CP136336">
    <property type="protein sequence ID" value="WOB07494.1"/>
    <property type="molecule type" value="Genomic_DNA"/>
</dbReference>
<feature type="region of interest" description="Disordered" evidence="1">
    <location>
        <begin position="239"/>
        <end position="258"/>
    </location>
</feature>
<evidence type="ECO:0000313" key="3">
    <source>
        <dbReference type="Proteomes" id="UP001303946"/>
    </source>
</evidence>
<accession>A0ABZ0CRE1</accession>
<proteinExistence type="predicted"/>
<name>A0ABZ0CRE1_9BURK</name>
<evidence type="ECO:0000256" key="1">
    <source>
        <dbReference type="SAM" id="MobiDB-lite"/>
    </source>
</evidence>
<sequence length="728" mass="80522">MSVPPLLQRFVDDELHRSADLISRTCSATLEQLRQPRDHLLTSSERQHYFELVQVLQQQQGVYQKAFVEALRRLVLAEMGPATQAEADSFRMSGLQLMDETRVESDIEISRAIQQIDSAAEWELRELQTFTSTLRGQGHVTAESNPLRPQSFARALWEAGSALPITGVQQSILLRVSATVIGGLLRTAFAAASTRLESQGIEPGIYRTVVIAPGAGRDAPPEMDVTRPGALDGLMRSMPGGGADTGSSPVTGEAKRRALPTTTPALEQALMRVEELLRRMPTGDAAAIAASPPPLRLAHHRAALMATAGETVDRQIIELLSRLFETILSDRSLSTPLQGVIARLQVSALRIALLDPSMLDAYDHPVWQLLDRIVTAASAYPHPYDTRLIALQEFCDKLVQQMSAAPQQDSALYRHSLGRLDAFLADQLRRQRREAEPSVETLMRAEQAEALQRTLAGRLVEQMAHVPASPTLRRFITGTWSHVLTQSVQQHGDQSPQTTGYLKTVDELLWSLKLPDHPKSRQRLLELLPGLLQRLRDGMALVQLPPAEQQAVFDELMKVHSDALRPGARPAPAGGKSDDQLTPEEIVQRMREEEHPEALPEPDPLDGSAFSDSLIDLASMETVPAALMDSAEPGSSADEAKQWVQRMAPGERYRIFLHGAWTCVQLLWRSDQGHFFLFAGELPQQTHSVSLRALERLRAEKLLRPLHEQPLIQRAVDGLLLNLARPVG</sequence>
<dbReference type="Pfam" id="PF07793">
    <property type="entry name" value="DUF1631"/>
    <property type="match status" value="1"/>
</dbReference>
<dbReference type="Proteomes" id="UP001303946">
    <property type="component" value="Chromosome"/>
</dbReference>
<gene>
    <name evidence="2" type="ORF">RXV79_21600</name>
</gene>
<organism evidence="2 3">
    <name type="scientific">Piscinibacter gummiphilus</name>
    <dbReference type="NCBI Taxonomy" id="946333"/>
    <lineage>
        <taxon>Bacteria</taxon>
        <taxon>Pseudomonadati</taxon>
        <taxon>Pseudomonadota</taxon>
        <taxon>Betaproteobacteria</taxon>
        <taxon>Burkholderiales</taxon>
        <taxon>Sphaerotilaceae</taxon>
        <taxon>Piscinibacter</taxon>
    </lineage>
</organism>
<reference evidence="2 3" key="1">
    <citation type="submission" date="2023-10" db="EMBL/GenBank/DDBJ databases">
        <title>Bacteria for the degradation of biodegradable plastic PBAT(Polybutylene adipate terephthalate).</title>
        <authorList>
            <person name="Weon H.-Y."/>
            <person name="Yeon J."/>
        </authorList>
    </citation>
    <scope>NUCLEOTIDE SEQUENCE [LARGE SCALE GENOMIC DNA]</scope>
    <source>
        <strain evidence="2 3">SBD 7-3</strain>
    </source>
</reference>
<dbReference type="InterPro" id="IPR012434">
    <property type="entry name" value="DUF1631"/>
</dbReference>